<dbReference type="SMART" id="SM00248">
    <property type="entry name" value="ANK"/>
    <property type="match status" value="10"/>
</dbReference>
<dbReference type="Gene3D" id="3.30.200.20">
    <property type="entry name" value="Phosphorylase Kinase, domain 1"/>
    <property type="match status" value="1"/>
</dbReference>
<keyword evidence="3" id="KW-0418">Kinase</keyword>
<dbReference type="SUPFAM" id="SSF56112">
    <property type="entry name" value="Protein kinase-like (PK-like)"/>
    <property type="match status" value="1"/>
</dbReference>
<protein>
    <submittedName>
        <fullName evidence="3">Kinase, NEK</fullName>
    </submittedName>
</protein>
<keyword evidence="1" id="KW-0040">ANK repeat</keyword>
<organism evidence="3 4">
    <name type="scientific">Giardia intestinalis (strain P15)</name>
    <name type="common">Giardia lamblia</name>
    <dbReference type="NCBI Taxonomy" id="658858"/>
    <lineage>
        <taxon>Eukaryota</taxon>
        <taxon>Metamonada</taxon>
        <taxon>Diplomonadida</taxon>
        <taxon>Hexamitidae</taxon>
        <taxon>Giardiinae</taxon>
        <taxon>Giardia</taxon>
    </lineage>
</organism>
<gene>
    <name evidence="3" type="ORF">GLP15_873</name>
</gene>
<dbReference type="OMA" id="HAAQMND"/>
<proteinExistence type="predicted"/>
<dbReference type="PANTHER" id="PTHR24120:SF4">
    <property type="entry name" value="GH07239P"/>
    <property type="match status" value="1"/>
</dbReference>
<dbReference type="PROSITE" id="PS50297">
    <property type="entry name" value="ANK_REP_REGION"/>
    <property type="match status" value="3"/>
</dbReference>
<sequence>MASAGATSSPPGKTKGDAIIDALGPALYQGVSANIYVHITCPGKAIKEVSIYNLQEEKLEALKTSFQDLARIHHPNIVRSEVPIEHDGYLYIQMDRYYTSLETMMRTSRLKRLQFSRSQILALVTQVSAALAYLHNAHKDGVDGISLLTIVHGRLQPANILVSEDGGQFALSDVGVHRSWQRSDKTAYTSPEMLLDVDLTPAADMWSLGVILYELATKNRPEFVSGRMFKDCFVKGWVPDLSSVEDVLLNNIIRRLLISDPASRMSSSELSSILQDSQSIAEIENYFRLDALEREVVQLTLEVSVLRSVIEKKQLLPKSDGLTTLMCAACSGNAELVKQLIDAGEGVCAQDAAGLTALMHATDKKQYEVIKALVSFEHGIYDNSGQTALMHAAQMNDPQAIHLLAQYEAGMKTQKLNSLVEVSVRSRTALMGAAAQGFTQAVEALLQYEEGLRDELHQTALMYAASQNHLEAVQILASREGGLQDSMNQTALILAVQHGNVEVVPFLLCEVGMRNNMGYSALMIAANKGHFDIVRLLVRHEKGMRSLTQSTALINAAYNNHSQIVELLIPYESRMQNRHGLTALMEAAKHGHSDVVRILVDHEKGVKDNLGRTARTLALKFGHLEIADFLSQYPEEQCTLL</sequence>
<dbReference type="AlphaFoldDB" id="E1F3S3"/>
<evidence type="ECO:0000313" key="3">
    <source>
        <dbReference type="EMBL" id="EFO62841.1"/>
    </source>
</evidence>
<keyword evidence="3" id="KW-0808">Transferase</keyword>
<dbReference type="Proteomes" id="UP000008974">
    <property type="component" value="Unassembled WGS sequence"/>
</dbReference>
<feature type="repeat" description="ANK" evidence="1">
    <location>
        <begin position="517"/>
        <end position="549"/>
    </location>
</feature>
<dbReference type="InterPro" id="IPR036770">
    <property type="entry name" value="Ankyrin_rpt-contain_sf"/>
</dbReference>
<dbReference type="SUPFAM" id="SSF48403">
    <property type="entry name" value="Ankyrin repeat"/>
    <property type="match status" value="1"/>
</dbReference>
<dbReference type="OrthoDB" id="194358at2759"/>
<dbReference type="PROSITE" id="PS50011">
    <property type="entry name" value="PROTEIN_KINASE_DOM"/>
    <property type="match status" value="1"/>
</dbReference>
<feature type="repeat" description="ANK" evidence="1">
    <location>
        <begin position="579"/>
        <end position="602"/>
    </location>
</feature>
<comment type="caution">
    <text evidence="3">The sequence shown here is derived from an EMBL/GenBank/DDBJ whole genome shotgun (WGS) entry which is preliminary data.</text>
</comment>
<accession>E1F3S3</accession>
<dbReference type="EMBL" id="ACVC01000159">
    <property type="protein sequence ID" value="EFO62841.1"/>
    <property type="molecule type" value="Genomic_DNA"/>
</dbReference>
<name>E1F3S3_GIAIA</name>
<dbReference type="InterPro" id="IPR011009">
    <property type="entry name" value="Kinase-like_dom_sf"/>
</dbReference>
<dbReference type="Gene3D" id="1.25.40.20">
    <property type="entry name" value="Ankyrin repeat-containing domain"/>
    <property type="match status" value="3"/>
</dbReference>
<dbReference type="STRING" id="658858.E1F3S3"/>
<dbReference type="VEuPathDB" id="GiardiaDB:GLP15_873"/>
<dbReference type="InterPro" id="IPR000719">
    <property type="entry name" value="Prot_kinase_dom"/>
</dbReference>
<evidence type="ECO:0000259" key="2">
    <source>
        <dbReference type="PROSITE" id="PS50011"/>
    </source>
</evidence>
<dbReference type="Pfam" id="PF12796">
    <property type="entry name" value="Ank_2"/>
    <property type="match status" value="3"/>
</dbReference>
<dbReference type="Pfam" id="PF00069">
    <property type="entry name" value="Pkinase"/>
    <property type="match status" value="1"/>
</dbReference>
<feature type="domain" description="Protein kinase" evidence="2">
    <location>
        <begin position="17"/>
        <end position="287"/>
    </location>
</feature>
<dbReference type="PROSITE" id="PS50088">
    <property type="entry name" value="ANK_REPEAT"/>
    <property type="match status" value="3"/>
</dbReference>
<dbReference type="Gene3D" id="1.10.510.10">
    <property type="entry name" value="Transferase(Phosphotransferase) domain 1"/>
    <property type="match status" value="1"/>
</dbReference>
<dbReference type="InterPro" id="IPR002110">
    <property type="entry name" value="Ankyrin_rpt"/>
</dbReference>
<dbReference type="GO" id="GO:0004672">
    <property type="term" value="F:protein kinase activity"/>
    <property type="evidence" value="ECO:0007669"/>
    <property type="project" value="InterPro"/>
</dbReference>
<dbReference type="GO" id="GO:0005524">
    <property type="term" value="F:ATP binding"/>
    <property type="evidence" value="ECO:0007669"/>
    <property type="project" value="InterPro"/>
</dbReference>
<dbReference type="Pfam" id="PF00023">
    <property type="entry name" value="Ank"/>
    <property type="match status" value="1"/>
</dbReference>
<evidence type="ECO:0000313" key="4">
    <source>
        <dbReference type="Proteomes" id="UP000008974"/>
    </source>
</evidence>
<feature type="repeat" description="ANK" evidence="1">
    <location>
        <begin position="320"/>
        <end position="352"/>
    </location>
</feature>
<evidence type="ECO:0000256" key="1">
    <source>
        <dbReference type="PROSITE-ProRule" id="PRU00023"/>
    </source>
</evidence>
<dbReference type="PANTHER" id="PTHR24120">
    <property type="entry name" value="GH07239P"/>
    <property type="match status" value="1"/>
</dbReference>
<reference evidence="3 4" key="1">
    <citation type="journal article" date="2010" name="BMC Genomics">
        <title>Genome analysis and comparative genomics of a Giardia intestinalis assemblage E isolate.</title>
        <authorList>
            <person name="Jerlstrom-Hultqvist J."/>
            <person name="Franzen O."/>
            <person name="Ankarklev J."/>
            <person name="Xu F."/>
            <person name="Nohynkova E."/>
            <person name="Andersson J.O."/>
            <person name="Svard S.G."/>
            <person name="Andersson B."/>
        </authorList>
    </citation>
    <scope>NUCLEOTIDE SEQUENCE [LARGE SCALE GENOMIC DNA]</scope>
    <source>
        <strain evidence="3 4">P15</strain>
    </source>
</reference>